<dbReference type="Pfam" id="PF01545">
    <property type="entry name" value="Cation_efflux"/>
    <property type="match status" value="1"/>
</dbReference>
<dbReference type="AlphaFoldDB" id="A0A238H2U7"/>
<dbReference type="GO" id="GO:0006882">
    <property type="term" value="P:intracellular zinc ion homeostasis"/>
    <property type="evidence" value="ECO:0007669"/>
    <property type="project" value="InterPro"/>
</dbReference>
<dbReference type="InterPro" id="IPR027469">
    <property type="entry name" value="Cation_efflux_TMD_sf"/>
</dbReference>
<dbReference type="Proteomes" id="UP000198460">
    <property type="component" value="Unassembled WGS sequence"/>
</dbReference>
<feature type="transmembrane region" description="Helical" evidence="7">
    <location>
        <begin position="128"/>
        <end position="151"/>
    </location>
</feature>
<dbReference type="GO" id="GO:0005385">
    <property type="term" value="F:zinc ion transmembrane transporter activity"/>
    <property type="evidence" value="ECO:0007669"/>
    <property type="project" value="InterPro"/>
</dbReference>
<dbReference type="EMBL" id="FXAN01000042">
    <property type="protein sequence ID" value="SMF99601.1"/>
    <property type="molecule type" value="Genomic_DNA"/>
</dbReference>
<feature type="transmembrane region" description="Helical" evidence="7">
    <location>
        <begin position="290"/>
        <end position="310"/>
    </location>
</feature>
<feature type="domain" description="Cation efflux protein transmembrane" evidence="8">
    <location>
        <begin position="31"/>
        <end position="347"/>
    </location>
</feature>
<dbReference type="InterPro" id="IPR002524">
    <property type="entry name" value="Cation_efflux"/>
</dbReference>
<evidence type="ECO:0000256" key="2">
    <source>
        <dbReference type="ARBA" id="ARBA00022448"/>
    </source>
</evidence>
<evidence type="ECO:0000313" key="10">
    <source>
        <dbReference type="Proteomes" id="UP000198460"/>
    </source>
</evidence>
<dbReference type="SUPFAM" id="SSF161111">
    <property type="entry name" value="Cation efflux protein transmembrane domain-like"/>
    <property type="match status" value="1"/>
</dbReference>
<feature type="transmembrane region" description="Helical" evidence="7">
    <location>
        <begin position="98"/>
        <end position="116"/>
    </location>
</feature>
<organism evidence="9 10">
    <name type="scientific">Burkholderia singularis</name>
    <dbReference type="NCBI Taxonomy" id="1503053"/>
    <lineage>
        <taxon>Bacteria</taxon>
        <taxon>Pseudomonadati</taxon>
        <taxon>Pseudomonadota</taxon>
        <taxon>Betaproteobacteria</taxon>
        <taxon>Burkholderiales</taxon>
        <taxon>Burkholderiaceae</taxon>
        <taxon>Burkholderia</taxon>
        <taxon>pseudomallei group</taxon>
    </lineage>
</organism>
<sequence length="457" mass="48881">MSEFKDAAFGAGHDHIFLGAAHEENERKTWMVIGLCAVMMVAEIVGGSIFGSLALIADGLHMSTHAGAMLIAALAYTYARKHASDPRFVFGTGKLGDLAGFTSAIVLAMIALVIGYEAVARLFAPVPIHFGEAIPIAVAGLLVNIASVWLLSGDHHGHSHGHHHGHAHGGHDDHGHEEEVHKIFDQQGVLLVSVFEDGVPPVFRVAPATNDTAFVDANAVSVTTIRPDGTRQEFAMQSRGGYLESLEVIPEPHQFRAIVRLNGREHELAFDEHDHGASAAAARDHNIRSAYIHVIADAAVSVLTIIGLLLARAFGWVWMDPLAGIIGALVIANWSFGLMRDTGGILLDMNSDRRLADGVRAAIEGSGDRVNDLHVWRLGPGHMSAVVSVSTGDTARDSRFYHGLLQRFKDLSHVTVEVVPVAGGSVSSSACDDRRSDRAAGHAVWITQRSAAIGSRF</sequence>
<gene>
    <name evidence="9" type="ORF">BSIN_2784</name>
</gene>
<evidence type="ECO:0000313" key="9">
    <source>
        <dbReference type="EMBL" id="SMF99601.1"/>
    </source>
</evidence>
<evidence type="ECO:0000256" key="5">
    <source>
        <dbReference type="ARBA" id="ARBA00023065"/>
    </source>
</evidence>
<dbReference type="InterPro" id="IPR045316">
    <property type="entry name" value="Msc2-like"/>
</dbReference>
<dbReference type="Gene3D" id="1.20.1510.10">
    <property type="entry name" value="Cation efflux protein transmembrane domain"/>
    <property type="match status" value="2"/>
</dbReference>
<dbReference type="NCBIfam" id="NF033827">
    <property type="entry name" value="CDF_efflux_DmeF"/>
    <property type="match status" value="1"/>
</dbReference>
<keyword evidence="4 7" id="KW-1133">Transmembrane helix</keyword>
<feature type="transmembrane region" description="Helical" evidence="7">
    <location>
        <begin position="62"/>
        <end position="78"/>
    </location>
</feature>
<evidence type="ECO:0000256" key="6">
    <source>
        <dbReference type="ARBA" id="ARBA00023136"/>
    </source>
</evidence>
<proteinExistence type="predicted"/>
<name>A0A238H2U7_9BURK</name>
<accession>A0A238H2U7</accession>
<keyword evidence="2" id="KW-0813">Transport</keyword>
<dbReference type="RefSeq" id="WP_089340088.1">
    <property type="nucleotide sequence ID" value="NZ_FXAN01000042.1"/>
</dbReference>
<comment type="subcellular location">
    <subcellularLocation>
        <location evidence="1">Membrane</location>
        <topology evidence="1">Multi-pass membrane protein</topology>
    </subcellularLocation>
</comment>
<keyword evidence="3 7" id="KW-0812">Transmembrane</keyword>
<dbReference type="PANTHER" id="PTHR45755:SF4">
    <property type="entry name" value="ZINC TRANSPORTER 7"/>
    <property type="match status" value="1"/>
</dbReference>
<reference evidence="9 10" key="1">
    <citation type="submission" date="2017-04" db="EMBL/GenBank/DDBJ databases">
        <authorList>
            <person name="Afonso C.L."/>
            <person name="Miller P.J."/>
            <person name="Scott M.A."/>
            <person name="Spackman E."/>
            <person name="Goraichik I."/>
            <person name="Dimitrov K.M."/>
            <person name="Suarez D.L."/>
            <person name="Swayne D.E."/>
        </authorList>
    </citation>
    <scope>NUCLEOTIDE SEQUENCE [LARGE SCALE GENOMIC DNA]</scope>
    <source>
        <strain evidence="9">LMG 28154</strain>
    </source>
</reference>
<protein>
    <submittedName>
        <fullName evidence="9">Cobalt-zinc-cadmium resistance protein CzcD</fullName>
    </submittedName>
</protein>
<feature type="transmembrane region" description="Helical" evidence="7">
    <location>
        <begin position="316"/>
        <end position="336"/>
    </location>
</feature>
<evidence type="ECO:0000256" key="3">
    <source>
        <dbReference type="ARBA" id="ARBA00022692"/>
    </source>
</evidence>
<evidence type="ECO:0000259" key="8">
    <source>
        <dbReference type="Pfam" id="PF01545"/>
    </source>
</evidence>
<evidence type="ECO:0000256" key="7">
    <source>
        <dbReference type="SAM" id="Phobius"/>
    </source>
</evidence>
<dbReference type="PANTHER" id="PTHR45755">
    <property type="match status" value="1"/>
</dbReference>
<dbReference type="InterPro" id="IPR058533">
    <property type="entry name" value="Cation_efflux_TM"/>
</dbReference>
<evidence type="ECO:0000256" key="1">
    <source>
        <dbReference type="ARBA" id="ARBA00004141"/>
    </source>
</evidence>
<evidence type="ECO:0000256" key="4">
    <source>
        <dbReference type="ARBA" id="ARBA00022989"/>
    </source>
</evidence>
<feature type="transmembrane region" description="Helical" evidence="7">
    <location>
        <begin position="32"/>
        <end position="56"/>
    </location>
</feature>
<dbReference type="NCBIfam" id="TIGR01297">
    <property type="entry name" value="CDF"/>
    <property type="match status" value="1"/>
</dbReference>
<dbReference type="GO" id="GO:0016020">
    <property type="term" value="C:membrane"/>
    <property type="evidence" value="ECO:0007669"/>
    <property type="project" value="UniProtKB-SubCell"/>
</dbReference>
<keyword evidence="6 7" id="KW-0472">Membrane</keyword>
<keyword evidence="5" id="KW-0406">Ion transport</keyword>